<evidence type="ECO:0000313" key="2">
    <source>
        <dbReference type="Proteomes" id="UP000469505"/>
    </source>
</evidence>
<dbReference type="Gene3D" id="1.10.357.10">
    <property type="entry name" value="Tetracycline Repressor, domain 2"/>
    <property type="match status" value="1"/>
</dbReference>
<dbReference type="SUPFAM" id="SSF46689">
    <property type="entry name" value="Homeodomain-like"/>
    <property type="match status" value="1"/>
</dbReference>
<dbReference type="EMBL" id="WNHX01001332">
    <property type="protein sequence ID" value="MTV88894.1"/>
    <property type="molecule type" value="Genomic_DNA"/>
</dbReference>
<feature type="non-terminal residue" evidence="1">
    <location>
        <position position="57"/>
    </location>
</feature>
<accession>A0A6I3U908</accession>
<dbReference type="AlphaFoldDB" id="A0A6I3U908"/>
<dbReference type="InterPro" id="IPR009057">
    <property type="entry name" value="Homeodomain-like_sf"/>
</dbReference>
<comment type="caution">
    <text evidence="1">The sequence shown here is derived from an EMBL/GenBank/DDBJ whole genome shotgun (WGS) entry which is preliminary data.</text>
</comment>
<proteinExistence type="predicted"/>
<organism evidence="1 2">
    <name type="scientific">Streptococcus pneumoniae</name>
    <dbReference type="NCBI Taxonomy" id="1313"/>
    <lineage>
        <taxon>Bacteria</taxon>
        <taxon>Bacillati</taxon>
        <taxon>Bacillota</taxon>
        <taxon>Bacilli</taxon>
        <taxon>Lactobacillales</taxon>
        <taxon>Streptococcaceae</taxon>
        <taxon>Streptococcus</taxon>
    </lineage>
</organism>
<name>A0A6I3U908_STREE</name>
<reference evidence="1 2" key="1">
    <citation type="submission" date="2019-11" db="EMBL/GenBank/DDBJ databases">
        <title>Growth characteristics of pneumococcus vary with the chemical composition of the capsule and with environmental conditions.</title>
        <authorList>
            <person name="Tothpal A."/>
            <person name="Desobry K."/>
            <person name="Joshi S."/>
            <person name="Wyllie A.L."/>
            <person name="Weinberger D.M."/>
        </authorList>
    </citation>
    <scope>NUCLEOTIDE SEQUENCE [LARGE SCALE GENOMIC DNA]</scope>
    <source>
        <strain evidence="2">pnumococcus35B</strain>
    </source>
</reference>
<gene>
    <name evidence="1" type="ORF">GM543_15705</name>
</gene>
<protein>
    <submittedName>
        <fullName evidence="1">TetR/AcrR family transcriptional regulator</fullName>
    </submittedName>
</protein>
<dbReference type="Proteomes" id="UP000469505">
    <property type="component" value="Unassembled WGS sequence"/>
</dbReference>
<sequence>MSERKISEKSLENLRKSNQESNFLTREAIETALLQLLEKKDLAKISISELVKRAGVS</sequence>
<evidence type="ECO:0000313" key="1">
    <source>
        <dbReference type="EMBL" id="MTV88894.1"/>
    </source>
</evidence>